<dbReference type="Pfam" id="PF00472">
    <property type="entry name" value="RF-1"/>
    <property type="match status" value="1"/>
</dbReference>
<proteinExistence type="inferred from homology"/>
<dbReference type="InterPro" id="IPR050057">
    <property type="entry name" value="Prokaryotic/Mito_RF"/>
</dbReference>
<dbReference type="InterPro" id="IPR045853">
    <property type="entry name" value="Pep_chain_release_fac_I_sf"/>
</dbReference>
<feature type="modified residue" description="N5-methylglutamine" evidence="8">
    <location>
        <position position="233"/>
    </location>
</feature>
<protein>
    <recommendedName>
        <fullName evidence="7 8">Peptide chain release factor 1</fullName>
        <shortName evidence="8">RF-1</shortName>
    </recommendedName>
</protein>
<evidence type="ECO:0000256" key="7">
    <source>
        <dbReference type="ARBA" id="ARBA00050039"/>
    </source>
</evidence>
<keyword evidence="4 8" id="KW-0488">Methylation</keyword>
<dbReference type="PANTHER" id="PTHR43804:SF7">
    <property type="entry name" value="LD18447P"/>
    <property type="match status" value="1"/>
</dbReference>
<dbReference type="GO" id="GO:0016149">
    <property type="term" value="F:translation release factor activity, codon specific"/>
    <property type="evidence" value="ECO:0007669"/>
    <property type="project" value="UniProtKB-UniRule"/>
</dbReference>
<dbReference type="Pfam" id="PF03462">
    <property type="entry name" value="PCRF"/>
    <property type="match status" value="1"/>
</dbReference>
<name>A0A2I0QTU3_9BACI</name>
<dbReference type="NCBIfam" id="TIGR00019">
    <property type="entry name" value="prfA"/>
    <property type="match status" value="1"/>
</dbReference>
<evidence type="ECO:0000256" key="9">
    <source>
        <dbReference type="SAM" id="Coils"/>
    </source>
</evidence>
<dbReference type="AlphaFoldDB" id="A0A2I0QTU3"/>
<dbReference type="FunFam" id="3.30.70.1660:FF:000004">
    <property type="entry name" value="Peptide chain release factor 1"/>
    <property type="match status" value="1"/>
</dbReference>
<evidence type="ECO:0000256" key="2">
    <source>
        <dbReference type="ARBA" id="ARBA00004496"/>
    </source>
</evidence>
<sequence>MLEKLQGLEDRYNKLTELLMDPEVIGDSNKLREYSKEQSDLQPIVEKYREYKDVTQQIEDAKTMLNEESDDDVKEMAQEELKELEPQVEPLEKELKLLLIPKDPNDDKNVIMEIRGAAGGEEAALFAANLYRLYSRFAEMKGWKTEVIELHEADMGGYKEIIFMINGRGAFSNLKYENGAHRVQRVPETESGGRIHTSTATVAVLPEAEEVEVDIHEKDIRVDTFASSGPGGQSVNTTMSAVRLTHEPTGTVVSCQDEKSQIKNKEKAMKVLRARIYENVRREEQAKYDETRKSAVGTGDRSERIRTYNYPQNRVTDHRIGLTINKLDQIMEGKLEEFIDALFLEEQTKRLEEISE</sequence>
<feature type="coiled-coil region" evidence="9">
    <location>
        <begin position="51"/>
        <end position="94"/>
    </location>
</feature>
<dbReference type="SUPFAM" id="SSF75620">
    <property type="entry name" value="Release factor"/>
    <property type="match status" value="1"/>
</dbReference>
<evidence type="ECO:0000256" key="3">
    <source>
        <dbReference type="ARBA" id="ARBA00010835"/>
    </source>
</evidence>
<dbReference type="Gene3D" id="3.30.70.1660">
    <property type="match status" value="2"/>
</dbReference>
<dbReference type="InterPro" id="IPR004373">
    <property type="entry name" value="RF-1"/>
</dbReference>
<organism evidence="11 12">
    <name type="scientific">Halalkalibacillus sediminis</name>
    <dbReference type="NCBI Taxonomy" id="2018042"/>
    <lineage>
        <taxon>Bacteria</taxon>
        <taxon>Bacillati</taxon>
        <taxon>Bacillota</taxon>
        <taxon>Bacilli</taxon>
        <taxon>Bacillales</taxon>
        <taxon>Bacillaceae</taxon>
        <taxon>Halalkalibacillus</taxon>
    </lineage>
</organism>
<gene>
    <name evidence="8" type="primary">prfA</name>
    <name evidence="11" type="ORF">CEY16_07295</name>
</gene>
<dbReference type="GO" id="GO:0005829">
    <property type="term" value="C:cytosol"/>
    <property type="evidence" value="ECO:0007669"/>
    <property type="project" value="UniProtKB-ARBA"/>
</dbReference>
<keyword evidence="5 8" id="KW-0963">Cytoplasm</keyword>
<comment type="caution">
    <text evidence="11">The sequence shown here is derived from an EMBL/GenBank/DDBJ whole genome shotgun (WGS) entry which is preliminary data.</text>
</comment>
<evidence type="ECO:0000256" key="6">
    <source>
        <dbReference type="ARBA" id="ARBA00022917"/>
    </source>
</evidence>
<evidence type="ECO:0000313" key="12">
    <source>
        <dbReference type="Proteomes" id="UP000243524"/>
    </source>
</evidence>
<dbReference type="InterPro" id="IPR005139">
    <property type="entry name" value="PCRF"/>
</dbReference>
<keyword evidence="12" id="KW-1185">Reference proteome</keyword>
<evidence type="ECO:0000256" key="4">
    <source>
        <dbReference type="ARBA" id="ARBA00022481"/>
    </source>
</evidence>
<dbReference type="Proteomes" id="UP000243524">
    <property type="component" value="Unassembled WGS sequence"/>
</dbReference>
<dbReference type="FunFam" id="3.30.70.1660:FF:000002">
    <property type="entry name" value="Peptide chain release factor 1"/>
    <property type="match status" value="1"/>
</dbReference>
<dbReference type="SMART" id="SM00937">
    <property type="entry name" value="PCRF"/>
    <property type="match status" value="1"/>
</dbReference>
<comment type="function">
    <text evidence="1 8">Peptide chain release factor 1 directs the termination of translation in response to the peptide chain termination codons UAG and UAA.</text>
</comment>
<dbReference type="PANTHER" id="PTHR43804">
    <property type="entry name" value="LD18447P"/>
    <property type="match status" value="1"/>
</dbReference>
<dbReference type="FunFam" id="3.30.160.20:FF:000004">
    <property type="entry name" value="Peptide chain release factor 1"/>
    <property type="match status" value="1"/>
</dbReference>
<reference evidence="11 12" key="1">
    <citation type="submission" date="2017-06" db="EMBL/GenBank/DDBJ databases">
        <title>the draft geome sequence of Illustriluteabacillus marina B3227.</title>
        <authorList>
            <person name="He R.-H."/>
            <person name="Du Z.-J."/>
        </authorList>
    </citation>
    <scope>NUCLEOTIDE SEQUENCE [LARGE SCALE GENOMIC DNA]</scope>
    <source>
        <strain evidence="11 12">B3227</strain>
    </source>
</reference>
<dbReference type="OrthoDB" id="9806673at2"/>
<dbReference type="HAMAP" id="MF_00093">
    <property type="entry name" value="Rel_fac_1"/>
    <property type="match status" value="1"/>
</dbReference>
<feature type="domain" description="Prokaryotic-type class I peptide chain release factors" evidence="10">
    <location>
        <begin position="226"/>
        <end position="242"/>
    </location>
</feature>
<evidence type="ECO:0000256" key="5">
    <source>
        <dbReference type="ARBA" id="ARBA00022490"/>
    </source>
</evidence>
<keyword evidence="9" id="KW-0175">Coiled coil</keyword>
<comment type="subcellular location">
    <subcellularLocation>
        <location evidence="2 8">Cytoplasm</location>
    </subcellularLocation>
</comment>
<dbReference type="EMBL" id="PJNH01000002">
    <property type="protein sequence ID" value="PKR77728.1"/>
    <property type="molecule type" value="Genomic_DNA"/>
</dbReference>
<dbReference type="RefSeq" id="WP_101331336.1">
    <property type="nucleotide sequence ID" value="NZ_PJNH01000002.1"/>
</dbReference>
<keyword evidence="6 8" id="KW-0648">Protein biosynthesis</keyword>
<dbReference type="PROSITE" id="PS00745">
    <property type="entry name" value="RF_PROK_I"/>
    <property type="match status" value="1"/>
</dbReference>
<comment type="similarity">
    <text evidence="3 8">Belongs to the prokaryotic/mitochondrial release factor family.</text>
</comment>
<evidence type="ECO:0000256" key="8">
    <source>
        <dbReference type="HAMAP-Rule" id="MF_00093"/>
    </source>
</evidence>
<evidence type="ECO:0000259" key="10">
    <source>
        <dbReference type="PROSITE" id="PS00745"/>
    </source>
</evidence>
<accession>A0A2I0QTU3</accession>
<dbReference type="Gene3D" id="6.10.140.1950">
    <property type="match status" value="1"/>
</dbReference>
<comment type="PTM">
    <text evidence="8">Methylated by PrmC. Methylation increases the termination efficiency of RF1.</text>
</comment>
<dbReference type="NCBIfam" id="NF001859">
    <property type="entry name" value="PRK00591.1"/>
    <property type="match status" value="1"/>
</dbReference>
<evidence type="ECO:0000256" key="1">
    <source>
        <dbReference type="ARBA" id="ARBA00002986"/>
    </source>
</evidence>
<evidence type="ECO:0000313" key="11">
    <source>
        <dbReference type="EMBL" id="PKR77728.1"/>
    </source>
</evidence>
<dbReference type="Gene3D" id="3.30.160.20">
    <property type="match status" value="1"/>
</dbReference>
<dbReference type="InterPro" id="IPR000352">
    <property type="entry name" value="Pep_chain_release_fac_I"/>
</dbReference>